<proteinExistence type="predicted"/>
<feature type="domain" description="VOC" evidence="1">
    <location>
        <begin position="9"/>
        <end position="134"/>
    </location>
</feature>
<dbReference type="SUPFAM" id="SSF54593">
    <property type="entry name" value="Glyoxalase/Bleomycin resistance protein/Dihydroxybiphenyl dioxygenase"/>
    <property type="match status" value="1"/>
</dbReference>
<dbReference type="PANTHER" id="PTHR21366">
    <property type="entry name" value="GLYOXALASE FAMILY PROTEIN"/>
    <property type="match status" value="1"/>
</dbReference>
<dbReference type="Pfam" id="PF00903">
    <property type="entry name" value="Glyoxalase"/>
    <property type="match status" value="1"/>
</dbReference>
<dbReference type="Gene3D" id="3.10.180.10">
    <property type="entry name" value="2,3-Dihydroxybiphenyl 1,2-Dioxygenase, domain 1"/>
    <property type="match status" value="1"/>
</dbReference>
<dbReference type="InterPro" id="IPR029068">
    <property type="entry name" value="Glyas_Bleomycin-R_OHBP_Dase"/>
</dbReference>
<evidence type="ECO:0000259" key="1">
    <source>
        <dbReference type="PROSITE" id="PS51819"/>
    </source>
</evidence>
<sequence>MAGAQRIEGILETALYAADLHAAADFYGRVLGLQEITHVEGRHIFFRCGQGVLLIFNPDATELPPHNLDMPVPQHGARGVGHVCFRVAGEEMDAMRARLEAEGVPIEADFRWPNGARSLYFRDPAGNSLECAEAKLWNL</sequence>
<protein>
    <submittedName>
        <fullName evidence="2">Catechol 2,3-dioxygenase-like lactoylglutathione lyase family enzyme</fullName>
    </submittedName>
</protein>
<keyword evidence="3" id="KW-1185">Reference proteome</keyword>
<gene>
    <name evidence="2" type="ORF">ABID16_001998</name>
</gene>
<dbReference type="PANTHER" id="PTHR21366:SF22">
    <property type="entry name" value="VOC DOMAIN-CONTAINING PROTEIN"/>
    <property type="match status" value="1"/>
</dbReference>
<dbReference type="RefSeq" id="WP_354556194.1">
    <property type="nucleotide sequence ID" value="NZ_JBEPMB010000002.1"/>
</dbReference>
<comment type="caution">
    <text evidence="2">The sequence shown here is derived from an EMBL/GenBank/DDBJ whole genome shotgun (WGS) entry which is preliminary data.</text>
</comment>
<dbReference type="PROSITE" id="PS51819">
    <property type="entry name" value="VOC"/>
    <property type="match status" value="1"/>
</dbReference>
<organism evidence="2 3">
    <name type="scientific">Rhizobium aquaticum</name>
    <dbReference type="NCBI Taxonomy" id="1549636"/>
    <lineage>
        <taxon>Bacteria</taxon>
        <taxon>Pseudomonadati</taxon>
        <taxon>Pseudomonadota</taxon>
        <taxon>Alphaproteobacteria</taxon>
        <taxon>Hyphomicrobiales</taxon>
        <taxon>Rhizobiaceae</taxon>
        <taxon>Rhizobium/Agrobacterium group</taxon>
        <taxon>Rhizobium</taxon>
    </lineage>
</organism>
<dbReference type="InterPro" id="IPR050383">
    <property type="entry name" value="GlyoxalaseI/FosfomycinResist"/>
</dbReference>
<dbReference type="EMBL" id="JBEPMB010000002">
    <property type="protein sequence ID" value="MET3613669.1"/>
    <property type="molecule type" value="Genomic_DNA"/>
</dbReference>
<reference evidence="2 3" key="1">
    <citation type="submission" date="2024-06" db="EMBL/GenBank/DDBJ databases">
        <title>Genomic Encyclopedia of Type Strains, Phase IV (KMG-IV): sequencing the most valuable type-strain genomes for metagenomic binning, comparative biology and taxonomic classification.</title>
        <authorList>
            <person name="Goeker M."/>
        </authorList>
    </citation>
    <scope>NUCLEOTIDE SEQUENCE [LARGE SCALE GENOMIC DNA]</scope>
    <source>
        <strain evidence="2 3">DSM 29780</strain>
    </source>
</reference>
<dbReference type="InterPro" id="IPR037523">
    <property type="entry name" value="VOC_core"/>
</dbReference>
<name>A0ABV2J1C1_9HYPH</name>
<accession>A0ABV2J1C1</accession>
<evidence type="ECO:0000313" key="3">
    <source>
        <dbReference type="Proteomes" id="UP001549047"/>
    </source>
</evidence>
<dbReference type="Proteomes" id="UP001549047">
    <property type="component" value="Unassembled WGS sequence"/>
</dbReference>
<evidence type="ECO:0000313" key="2">
    <source>
        <dbReference type="EMBL" id="MET3613669.1"/>
    </source>
</evidence>
<dbReference type="InterPro" id="IPR004360">
    <property type="entry name" value="Glyas_Fos-R_dOase_dom"/>
</dbReference>